<sequence>PYVLRGYLFTEVAPFTLHDCIMSLPVSFTAPRAATEASDDTESRVGGQFGVSSLADTMAEIDGEVAPLTCGFRVHLKKPLPPNADAMERLALVVSDGLVKKARAENNGRTIYGTLLDELQYDAFQEEAACLGRVEKEEASQHAEQRAFDARFRAQRQAEAAAVLLPDRATPVIEALAALRGDGGSERSKRRFADCGMEVLATGQRVAASSNKRARQSLEE</sequence>
<evidence type="ECO:0000313" key="2">
    <source>
        <dbReference type="Proteomes" id="UP001189429"/>
    </source>
</evidence>
<dbReference type="EMBL" id="CAUYUJ010019558">
    <property type="protein sequence ID" value="CAK0892070.1"/>
    <property type="molecule type" value="Genomic_DNA"/>
</dbReference>
<organism evidence="1 2">
    <name type="scientific">Prorocentrum cordatum</name>
    <dbReference type="NCBI Taxonomy" id="2364126"/>
    <lineage>
        <taxon>Eukaryota</taxon>
        <taxon>Sar</taxon>
        <taxon>Alveolata</taxon>
        <taxon>Dinophyceae</taxon>
        <taxon>Prorocentrales</taxon>
        <taxon>Prorocentraceae</taxon>
        <taxon>Prorocentrum</taxon>
    </lineage>
</organism>
<reference evidence="1" key="1">
    <citation type="submission" date="2023-10" db="EMBL/GenBank/DDBJ databases">
        <authorList>
            <person name="Chen Y."/>
            <person name="Shah S."/>
            <person name="Dougan E. K."/>
            <person name="Thang M."/>
            <person name="Chan C."/>
        </authorList>
    </citation>
    <scope>NUCLEOTIDE SEQUENCE [LARGE SCALE GENOMIC DNA]</scope>
</reference>
<name>A0ABN9X2J7_9DINO</name>
<feature type="non-terminal residue" evidence="1">
    <location>
        <position position="1"/>
    </location>
</feature>
<comment type="caution">
    <text evidence="1">The sequence shown here is derived from an EMBL/GenBank/DDBJ whole genome shotgun (WGS) entry which is preliminary data.</text>
</comment>
<gene>
    <name evidence="1" type="ORF">PCOR1329_LOCUS71809</name>
</gene>
<proteinExistence type="predicted"/>
<protein>
    <submittedName>
        <fullName evidence="1">Uncharacterized protein</fullName>
    </submittedName>
</protein>
<accession>A0ABN9X2J7</accession>
<evidence type="ECO:0000313" key="1">
    <source>
        <dbReference type="EMBL" id="CAK0892070.1"/>
    </source>
</evidence>
<dbReference type="Proteomes" id="UP001189429">
    <property type="component" value="Unassembled WGS sequence"/>
</dbReference>
<keyword evidence="2" id="KW-1185">Reference proteome</keyword>